<organism evidence="1 2">
    <name type="scientific">Nocardioides cavernae</name>
    <dbReference type="NCBI Taxonomy" id="1921566"/>
    <lineage>
        <taxon>Bacteria</taxon>
        <taxon>Bacillati</taxon>
        <taxon>Actinomycetota</taxon>
        <taxon>Actinomycetes</taxon>
        <taxon>Propionibacteriales</taxon>
        <taxon>Nocardioidaceae</taxon>
        <taxon>Nocardioides</taxon>
    </lineage>
</organism>
<evidence type="ECO:0000313" key="1">
    <source>
        <dbReference type="EMBL" id="MBD3927215.1"/>
    </source>
</evidence>
<keyword evidence="2" id="KW-1185">Reference proteome</keyword>
<dbReference type="Proteomes" id="UP000618818">
    <property type="component" value="Unassembled WGS sequence"/>
</dbReference>
<gene>
    <name evidence="1" type="ORF">IEZ26_21515</name>
</gene>
<comment type="caution">
    <text evidence="1">The sequence shown here is derived from an EMBL/GenBank/DDBJ whole genome shotgun (WGS) entry which is preliminary data.</text>
</comment>
<protein>
    <submittedName>
        <fullName evidence="1">Uncharacterized protein</fullName>
    </submittedName>
</protein>
<proteinExistence type="predicted"/>
<name>A0ABR8NGG0_9ACTN</name>
<reference evidence="1 2" key="1">
    <citation type="submission" date="2020-09" db="EMBL/GenBank/DDBJ databases">
        <title>novel species in genus Nocardioides.</title>
        <authorList>
            <person name="Zhang G."/>
        </authorList>
    </citation>
    <scope>NUCLEOTIDE SEQUENCE [LARGE SCALE GENOMIC DNA]</scope>
    <source>
        <strain evidence="1 2">KCTC 39551</strain>
    </source>
</reference>
<sequence>MNTWQTRRPLWWGLLLLMDREASDVPALTADVVSFSRTGLAVKVLHAQDVDLSGYGGDDVSPPAQVQIEVIFGDGAPESPASSGVIDVPSGVLTVGDAELQDTVEIGPGRWAAQVECTPRENAEKVCVWLQAV</sequence>
<dbReference type="RefSeq" id="WP_191197039.1">
    <property type="nucleotide sequence ID" value="NZ_JACXYZ010000004.1"/>
</dbReference>
<dbReference type="EMBL" id="JACXYZ010000004">
    <property type="protein sequence ID" value="MBD3927215.1"/>
    <property type="molecule type" value="Genomic_DNA"/>
</dbReference>
<accession>A0ABR8NGG0</accession>
<evidence type="ECO:0000313" key="2">
    <source>
        <dbReference type="Proteomes" id="UP000618818"/>
    </source>
</evidence>